<dbReference type="GO" id="GO:0016853">
    <property type="term" value="F:isomerase activity"/>
    <property type="evidence" value="ECO:0007669"/>
    <property type="project" value="InterPro"/>
</dbReference>
<dbReference type="InterPro" id="IPR001753">
    <property type="entry name" value="Enoyl-CoA_hydra/iso"/>
</dbReference>
<keyword evidence="4" id="KW-1185">Reference proteome</keyword>
<dbReference type="RefSeq" id="WP_092820289.1">
    <property type="nucleotide sequence ID" value="NZ_BAABKJ010000014.1"/>
</dbReference>
<gene>
    <name evidence="3" type="ORF">SAMN05421732_10940</name>
</gene>
<dbReference type="PANTHER" id="PTHR43149">
    <property type="entry name" value="ENOYL-COA HYDRATASE"/>
    <property type="match status" value="1"/>
</dbReference>
<evidence type="ECO:0000313" key="3">
    <source>
        <dbReference type="EMBL" id="SDC60623.1"/>
    </source>
</evidence>
<dbReference type="EMBL" id="FMYO01000009">
    <property type="protein sequence ID" value="SDC60623.1"/>
    <property type="molecule type" value="Genomic_DNA"/>
</dbReference>
<evidence type="ECO:0000256" key="1">
    <source>
        <dbReference type="ARBA" id="ARBA00005254"/>
    </source>
</evidence>
<dbReference type="Gene3D" id="3.90.226.10">
    <property type="entry name" value="2-enoyl-CoA Hydratase, Chain A, domain 1"/>
    <property type="match status" value="1"/>
</dbReference>
<sequence>MALLRIEKNNGIATVSLNRPEKRNAMSFALLRELVHAAKQIKKDRSIRCVILTGEAHVFSAGIDLADLNAPKNTAYAAWELLKPGQSLFQKAFLIWQELPVPVIAAIEGYCLGAGMQLALAADIRIAHPDTKMSIMESRWGLVPDMGLTRSIKGIISVDLAKELTLTGRIFDASYAKEIGLVTHLDESPMSKAQAIAEEMLQRSPDALAAAKQVLDAMQHEPKKSLRLEKIWQLKLLLGKNSKLARKKDKNPEVQFLPRQYK</sequence>
<dbReference type="Pfam" id="PF00378">
    <property type="entry name" value="ECH_1"/>
    <property type="match status" value="1"/>
</dbReference>
<dbReference type="SUPFAM" id="SSF52096">
    <property type="entry name" value="ClpP/crotonase"/>
    <property type="match status" value="1"/>
</dbReference>
<name>A0A1G6MYK2_9GAMM</name>
<dbReference type="InterPro" id="IPR045002">
    <property type="entry name" value="Ech1-like"/>
</dbReference>
<dbReference type="InterPro" id="IPR029045">
    <property type="entry name" value="ClpP/crotonase-like_dom_sf"/>
</dbReference>
<dbReference type="Proteomes" id="UP000243468">
    <property type="component" value="Unassembled WGS sequence"/>
</dbReference>
<dbReference type="CDD" id="cd06558">
    <property type="entry name" value="crotonase-like"/>
    <property type="match status" value="1"/>
</dbReference>
<dbReference type="STRING" id="1226327.SAMN05421732_10940"/>
<accession>A0A1G6MYK2</accession>
<dbReference type="AlphaFoldDB" id="A0A1G6MYK2"/>
<comment type="similarity">
    <text evidence="1 2">Belongs to the enoyl-CoA hydratase/isomerase family.</text>
</comment>
<reference evidence="4" key="1">
    <citation type="submission" date="2016-09" db="EMBL/GenBank/DDBJ databases">
        <authorList>
            <person name="Varghese N."/>
            <person name="Submissions S."/>
        </authorList>
    </citation>
    <scope>NUCLEOTIDE SEQUENCE [LARGE SCALE GENOMIC DNA]</scope>
    <source>
        <strain evidence="4">ANC 4667</strain>
    </source>
</reference>
<dbReference type="OrthoDB" id="9777711at2"/>
<protein>
    <submittedName>
        <fullName evidence="3">Enoyl-CoA hydratase/carnithine racemase</fullName>
    </submittedName>
</protein>
<dbReference type="InterPro" id="IPR018376">
    <property type="entry name" value="Enoyl-CoA_hyd/isom_CS"/>
</dbReference>
<evidence type="ECO:0000256" key="2">
    <source>
        <dbReference type="RuleBase" id="RU003707"/>
    </source>
</evidence>
<evidence type="ECO:0000313" key="4">
    <source>
        <dbReference type="Proteomes" id="UP000243468"/>
    </source>
</evidence>
<proteinExistence type="inferred from homology"/>
<dbReference type="NCBIfam" id="NF005699">
    <property type="entry name" value="PRK07509.1"/>
    <property type="match status" value="1"/>
</dbReference>
<organism evidence="3 4">
    <name type="scientific">Acinetobacter kookii</name>
    <dbReference type="NCBI Taxonomy" id="1226327"/>
    <lineage>
        <taxon>Bacteria</taxon>
        <taxon>Pseudomonadati</taxon>
        <taxon>Pseudomonadota</taxon>
        <taxon>Gammaproteobacteria</taxon>
        <taxon>Moraxellales</taxon>
        <taxon>Moraxellaceae</taxon>
        <taxon>Acinetobacter</taxon>
    </lineage>
</organism>
<dbReference type="PANTHER" id="PTHR43149:SF1">
    <property type="entry name" value="DELTA(3,5)-DELTA(2,4)-DIENOYL-COA ISOMERASE, MITOCHONDRIAL"/>
    <property type="match status" value="1"/>
</dbReference>
<dbReference type="PROSITE" id="PS00166">
    <property type="entry name" value="ENOYL_COA_HYDRATASE"/>
    <property type="match status" value="1"/>
</dbReference>